<protein>
    <submittedName>
        <fullName evidence="3">AAA domain</fullName>
    </submittedName>
</protein>
<evidence type="ECO:0000313" key="4">
    <source>
        <dbReference type="Proteomes" id="UP000273684"/>
    </source>
</evidence>
<feature type="compositionally biased region" description="Low complexity" evidence="1">
    <location>
        <begin position="442"/>
        <end position="454"/>
    </location>
</feature>
<dbReference type="EMBL" id="KU216744">
    <property type="protein sequence ID" value="ALZ45670.1"/>
    <property type="molecule type" value="Genomic_DNA"/>
</dbReference>
<evidence type="ECO:0000313" key="3">
    <source>
        <dbReference type="EMBL" id="ALZ45670.1"/>
    </source>
</evidence>
<feature type="domain" description="DNA helicase Pif1-like DEAD-box helicase" evidence="2">
    <location>
        <begin position="211"/>
        <end position="280"/>
    </location>
</feature>
<organism evidence="3 4">
    <name type="scientific">White spot syndrome virus</name>
    <dbReference type="NCBI Taxonomy" id="342409"/>
    <lineage>
        <taxon>Viruses</taxon>
        <taxon>Viruses incertae sedis</taxon>
        <taxon>Naldaviricetes</taxon>
        <taxon>Nimaviridae</taxon>
        <taxon>Whispovirus</taxon>
    </lineage>
</organism>
<dbReference type="Proteomes" id="UP000273684">
    <property type="component" value="Genome"/>
</dbReference>
<dbReference type="InterPro" id="IPR010285">
    <property type="entry name" value="DNA_helicase_pif1-like_DEAD"/>
</dbReference>
<feature type="region of interest" description="Disordered" evidence="1">
    <location>
        <begin position="283"/>
        <end position="362"/>
    </location>
</feature>
<feature type="region of interest" description="Disordered" evidence="1">
    <location>
        <begin position="735"/>
        <end position="760"/>
    </location>
</feature>
<sequence length="1937" mass="216345">MGSKRPCSSGQEPVTKKQKKNNNNNSNPVPVINIKSYPFLATRTQVLRSAVAAAAASPSGSSSSSSSSASAVKLPDTCKEARKVLSTVSLQQSLAVRYLCNSISVSYAGGGISVFHLGGLPGAGKTTMVKELIAVLNDHGLIDSGSADMLLCCKSNSAKESLMCACKKPGGSSLMYPESVFSTLNKGFEIPVIFRKDEITLEKIQFVADKLKWKVIQVLANLRFLVIDEYTMASCRELVFIDAVLRIAKHRPDIPFGGVFVILLGDNRQNSAVVEDNTNHIQKKIKNPSEEEKPQKNNKNNKNKKRRRKRRKRKVVKKKRETKTKKKRRRRRKKKKKEESDDEAETKKEEEKSTFFQGSVEQDNFGQEDNAKLYTEVFIKILKMFCSRDFFGNPSNLRNIVNKRHEAILMKSNNVKSVNNNLVSSAIKVEDCGNASNKKEVTAPSSSPAQSTAEENCDEFDDEEDDDFFNNEAFLKLMERNALEKDRASGALNGFSLRCKSISDANEKIRSGTTSVSDKKSSLDMMKSLPLSALIEEGICSELAHISELKKMSNANLEKYTENVCSIVFDMMAKAMREIDYSGREKLYIVSSLSERFKDTHLTSLMDEEILNVKYVHGSDPKCIDAVPFNSAHNRASAVAACVRNAFFRDGKDFVDETPIANYFKDNLRTVASFLENETLTYKELLAKSENIRSILLKKETGNNNSASSRTAAAAAYYEDDEDYCYFDEEEAMDLEDGGSGGSGMKSSGGGGDDDDEESGEMIYRTDIPDKLHRDASTLDRVGHLVDFHVVWKKWLTENKPSDLVRARVWYLYTLVRMQQVKFDNGKLPSLDKSALSGRLFHSPSEWATSTGVGGGGGAGADKPLHDEYWLRVLSMPISTGGDVGKSMLLPAYSSYLSALSRTYIMSSLKRIDIIKHAYSLMYGISLFDMTANLQDLVDTRMAGRSSRNGSVFMDNFDPVQYFDTIFPSMVNEFLMYRKEDVFNNGQMMEGVKGSLKISRVLQTAHTENNNINNRHNNSLKYSEKSIVLAMQMVTSISKGNERRKKIEEFITKEQGQPKDMCERLMANSKAKQEKDAISSKTDKMMGAITLTKKHVLKNAVSNLVDTSIIKETKKNNNNSSSSSSTSLAAAAAVENSVPALRVEVKFVVLNMDLSDISHEKTISHKYRQQLINAIKTRSTPLFDKFTDRKILRAAESPRALTTILLDEKKKVTRAKSITLYQGQNVIFTTSNRMIHGTQERFVTKDTGVVTNLMYKNGELTVFVYVERLGQKCLEIKEGRQIIGNPNIKNGGFGNNVYVQYLPFESSQAMTIYSCQGHTFFRDTIVDLSGASTQDAYVAVTRNSNPQNLFIIQNHSVERGNLCNIKCAMSKDKAYTMPIGGIADFNGSDFINHDTVSVSREVAESSAAMDDDYDGDGGVTMYSAYDPSKDVVAAAEEFILSRSGKSLSFNASWMANTAKVIQQHGLETELKNIRDFFFGVNNGDVAKHYEKLCNKKMIELYTAIVRSITHYSIASGIVKQPSSKLCEEYETKQKNKKDYIKIHPVFVNRAPKESTIEMLLFDIAPHNKATIVFQFYVHYIFLVYEKLNVLNSSFAFLPSPNPCLNQYVRPKSITTNSTHVPNLGYESKDFAHCKDGGERDVKLRLPITSADEFSNNIEGILKKVSDTSNQNKVNKYMDVVCKSMQHNLRRTGKFCRPTETCGLSKHGSIVTSTCTAQEKGENIHVDAEKGWLCMSDEANVYCMLMFMSKIAAASGVSEFPIKDKSILESNPETPSDTISLLAPRKTISPTNNLHFSMSEDVLFCGQVHPMKRVQFSLHVKRTGGALKSTFEEEEGLPTKIFSPNFATYPLFKKCKMYGAIIIAMTEMQGHEFAKYSTLDIRKSMFTGVGTVVDLEKISGEGNEVMDKVDKFIVKNVSNILFKEQGKRVSFFVSCAIH</sequence>
<accession>A0A109PM35</accession>
<dbReference type="InterPro" id="IPR027417">
    <property type="entry name" value="P-loop_NTPase"/>
</dbReference>
<dbReference type="Pfam" id="PF05970">
    <property type="entry name" value="PIF1"/>
    <property type="match status" value="1"/>
</dbReference>
<feature type="compositionally biased region" description="Low complexity" evidence="1">
    <location>
        <begin position="21"/>
        <end position="32"/>
    </location>
</feature>
<evidence type="ECO:0000256" key="1">
    <source>
        <dbReference type="SAM" id="MobiDB-lite"/>
    </source>
</evidence>
<feature type="compositionally biased region" description="Polar residues" evidence="1">
    <location>
        <begin position="1"/>
        <end position="12"/>
    </location>
</feature>
<proteinExistence type="predicted"/>
<feature type="region of interest" description="Disordered" evidence="1">
    <location>
        <begin position="434"/>
        <end position="462"/>
    </location>
</feature>
<feature type="region of interest" description="Disordered" evidence="1">
    <location>
        <begin position="1"/>
        <end position="32"/>
    </location>
</feature>
<dbReference type="GO" id="GO:0003678">
    <property type="term" value="F:DNA helicase activity"/>
    <property type="evidence" value="ECO:0007669"/>
    <property type="project" value="InterPro"/>
</dbReference>
<evidence type="ECO:0000259" key="2">
    <source>
        <dbReference type="Pfam" id="PF05970"/>
    </source>
</evidence>
<dbReference type="GO" id="GO:0006281">
    <property type="term" value="P:DNA repair"/>
    <property type="evidence" value="ECO:0007669"/>
    <property type="project" value="InterPro"/>
</dbReference>
<dbReference type="SUPFAM" id="SSF52540">
    <property type="entry name" value="P-loop containing nucleoside triphosphate hydrolases"/>
    <property type="match status" value="1"/>
</dbReference>
<feature type="compositionally biased region" description="Basic residues" evidence="1">
    <location>
        <begin position="299"/>
        <end position="336"/>
    </location>
</feature>
<feature type="compositionally biased region" description="Gly residues" evidence="1">
    <location>
        <begin position="738"/>
        <end position="751"/>
    </location>
</feature>
<reference evidence="3 4" key="1">
    <citation type="journal article" date="2016" name="Genome Announc.">
        <title>Draft Genome Sequence of White Spot Syndrome Virus Isolated from Cultured Litopenaeus vannamei in Mexico.</title>
        <authorList>
            <person name="Rodriguez-Anaya L.Z."/>
            <person name="Gonzalez-Galaviz J.R."/>
            <person name="Casillas-Hernandez R."/>
            <person name="Lares-Villa F."/>
            <person name="Estrada K."/>
            <person name="Ibarra-Gamez J.C."/>
            <person name="Sanchez-Flores A."/>
        </authorList>
    </citation>
    <scope>NUCLEOTIDE SEQUENCE [LARGE SCALE GENOMIC DNA]</scope>
    <source>
        <strain evidence="3 4">MEX2008</strain>
    </source>
</reference>
<dbReference type="GO" id="GO:0000723">
    <property type="term" value="P:telomere maintenance"/>
    <property type="evidence" value="ECO:0007669"/>
    <property type="project" value="InterPro"/>
</dbReference>
<dbReference type="Gene3D" id="3.40.50.300">
    <property type="entry name" value="P-loop containing nucleotide triphosphate hydrolases"/>
    <property type="match status" value="1"/>
</dbReference>
<name>A0A109PM35_9VIRU</name>